<keyword evidence="2 5" id="KW-0238">DNA-binding</keyword>
<evidence type="ECO:0000313" key="5">
    <source>
        <dbReference type="EMBL" id="OWL93721.1"/>
    </source>
</evidence>
<sequence>MAKSSKPAAKKPATRPAARTAKAAPAETVPADAGKIAKTQIIDMVADRTTLNKKQAGEAVSTMVDCVIDALRSGHSVGLPGLGTLSIAQTAARTGVKPGTSERITIPAGKKVRFKVATTLKGSL</sequence>
<dbReference type="PANTHER" id="PTHR33175:SF3">
    <property type="entry name" value="DNA-BINDING PROTEIN HU-BETA"/>
    <property type="match status" value="1"/>
</dbReference>
<dbReference type="GO" id="GO:0030527">
    <property type="term" value="F:structural constituent of chromatin"/>
    <property type="evidence" value="ECO:0007669"/>
    <property type="project" value="InterPro"/>
</dbReference>
<dbReference type="EMBL" id="NHMK01000031">
    <property type="protein sequence ID" value="OWL93721.1"/>
    <property type="molecule type" value="Genomic_DNA"/>
</dbReference>
<feature type="compositionally biased region" description="Low complexity" evidence="4">
    <location>
        <begin position="14"/>
        <end position="26"/>
    </location>
</feature>
<dbReference type="RefSeq" id="WP_088250140.1">
    <property type="nucleotide sequence ID" value="NZ_BNAM01000018.1"/>
</dbReference>
<proteinExistence type="inferred from homology"/>
<protein>
    <submittedName>
        <fullName evidence="5">DNA-binding protein</fullName>
    </submittedName>
</protein>
<keyword evidence="6" id="KW-1185">Reference proteome</keyword>
<comment type="caution">
    <text evidence="5">The sequence shown here is derived from an EMBL/GenBank/DDBJ whole genome shotgun (WGS) entry which is preliminary data.</text>
</comment>
<gene>
    <name evidence="5" type="ORF">CBQ26_18685</name>
</gene>
<feature type="region of interest" description="Disordered" evidence="4">
    <location>
        <begin position="1"/>
        <end position="30"/>
    </location>
</feature>
<evidence type="ECO:0000256" key="2">
    <source>
        <dbReference type="ARBA" id="ARBA00023125"/>
    </source>
</evidence>
<evidence type="ECO:0000256" key="3">
    <source>
        <dbReference type="RuleBase" id="RU003939"/>
    </source>
</evidence>
<evidence type="ECO:0000256" key="1">
    <source>
        <dbReference type="ARBA" id="ARBA00023067"/>
    </source>
</evidence>
<dbReference type="SMART" id="SM00411">
    <property type="entry name" value="BHL"/>
    <property type="match status" value="1"/>
</dbReference>
<organism evidence="5 6">
    <name type="scientific">Deinococcus indicus</name>
    <dbReference type="NCBI Taxonomy" id="223556"/>
    <lineage>
        <taxon>Bacteria</taxon>
        <taxon>Thermotogati</taxon>
        <taxon>Deinococcota</taxon>
        <taxon>Deinococci</taxon>
        <taxon>Deinococcales</taxon>
        <taxon>Deinococcaceae</taxon>
        <taxon>Deinococcus</taxon>
    </lineage>
</organism>
<evidence type="ECO:0000313" key="6">
    <source>
        <dbReference type="Proteomes" id="UP000197208"/>
    </source>
</evidence>
<dbReference type="GO" id="GO:0030261">
    <property type="term" value="P:chromosome condensation"/>
    <property type="evidence" value="ECO:0007669"/>
    <property type="project" value="UniProtKB-KW"/>
</dbReference>
<evidence type="ECO:0000256" key="4">
    <source>
        <dbReference type="SAM" id="MobiDB-lite"/>
    </source>
</evidence>
<dbReference type="GO" id="GO:0005829">
    <property type="term" value="C:cytosol"/>
    <property type="evidence" value="ECO:0007669"/>
    <property type="project" value="TreeGrafter"/>
</dbReference>
<dbReference type="InterPro" id="IPR010992">
    <property type="entry name" value="IHF-like_DNA-bd_dom_sf"/>
</dbReference>
<name>A0A246BET1_9DEIO</name>
<accession>A0A246BET1</accession>
<dbReference type="Pfam" id="PF00216">
    <property type="entry name" value="Bac_DNA_binding"/>
    <property type="match status" value="1"/>
</dbReference>
<dbReference type="AlphaFoldDB" id="A0A246BET1"/>
<comment type="similarity">
    <text evidence="3">Belongs to the bacterial histone-like protein family.</text>
</comment>
<dbReference type="Proteomes" id="UP000197208">
    <property type="component" value="Unassembled WGS sequence"/>
</dbReference>
<dbReference type="SUPFAM" id="SSF47729">
    <property type="entry name" value="IHF-like DNA-binding proteins"/>
    <property type="match status" value="1"/>
</dbReference>
<dbReference type="OrthoDB" id="72402at2"/>
<dbReference type="Gene3D" id="4.10.520.10">
    <property type="entry name" value="IHF-like DNA-binding proteins"/>
    <property type="match status" value="1"/>
</dbReference>
<dbReference type="GO" id="GO:0003677">
    <property type="term" value="F:DNA binding"/>
    <property type="evidence" value="ECO:0007669"/>
    <property type="project" value="UniProtKB-KW"/>
</dbReference>
<dbReference type="PANTHER" id="PTHR33175">
    <property type="entry name" value="DNA-BINDING PROTEIN HU"/>
    <property type="match status" value="1"/>
</dbReference>
<keyword evidence="1" id="KW-0226">DNA condensation</keyword>
<reference evidence="5 6" key="1">
    <citation type="submission" date="2017-05" db="EMBL/GenBank/DDBJ databases">
        <title>De novo genome assembly of Deniococcus indicus strain DR1.</title>
        <authorList>
            <person name="Chauhan D."/>
            <person name="Yennamalli R.M."/>
            <person name="Priyadarshini R."/>
        </authorList>
    </citation>
    <scope>NUCLEOTIDE SEQUENCE [LARGE SCALE GENOMIC DNA]</scope>
    <source>
        <strain evidence="5 6">DR1</strain>
    </source>
</reference>
<dbReference type="InterPro" id="IPR000119">
    <property type="entry name" value="Hist_DNA-bd"/>
</dbReference>